<dbReference type="RefSeq" id="WP_196099546.1">
    <property type="nucleotide sequence ID" value="NZ_CP064939.1"/>
</dbReference>
<dbReference type="AlphaFoldDB" id="A0A7S9L098"/>
<evidence type="ECO:0000313" key="2">
    <source>
        <dbReference type="Proteomes" id="UP000594759"/>
    </source>
</evidence>
<gene>
    <name evidence="1" type="ORF">IZT61_02045</name>
</gene>
<reference evidence="1 2" key="1">
    <citation type="submission" date="2020-11" db="EMBL/GenBank/DDBJ databases">
        <title>Pedobacter endophytica, an endophytic bacteria isolated form Carex pumila.</title>
        <authorList>
            <person name="Peng Y."/>
            <person name="Jiang L."/>
            <person name="Lee J."/>
        </authorList>
    </citation>
    <scope>NUCLEOTIDE SEQUENCE [LARGE SCALE GENOMIC DNA]</scope>
    <source>
        <strain evidence="1 2">JBR3-12</strain>
    </source>
</reference>
<name>A0A7S9L098_9SPHI</name>
<dbReference type="KEGG" id="pex:IZT61_02045"/>
<accession>A0A7S9L098</accession>
<sequence length="94" mass="10820">MTITNAAMDDIVPWVDFEKQPVYVSIKVELQFLVRRFKEDRNEMIHGGYESYNKKWKSNSYLSAIIATCNLMKKLDRVYGEVIPANSIAIAKSS</sequence>
<proteinExistence type="predicted"/>
<dbReference type="Proteomes" id="UP000594759">
    <property type="component" value="Chromosome"/>
</dbReference>
<dbReference type="EMBL" id="CP064939">
    <property type="protein sequence ID" value="QPH40090.1"/>
    <property type="molecule type" value="Genomic_DNA"/>
</dbReference>
<protein>
    <submittedName>
        <fullName evidence="1">Uncharacterized protein</fullName>
    </submittedName>
</protein>
<keyword evidence="2" id="KW-1185">Reference proteome</keyword>
<evidence type="ECO:0000313" key="1">
    <source>
        <dbReference type="EMBL" id="QPH40090.1"/>
    </source>
</evidence>
<organism evidence="1 2">
    <name type="scientific">Pedobacter endophyticus</name>
    <dbReference type="NCBI Taxonomy" id="2789740"/>
    <lineage>
        <taxon>Bacteria</taxon>
        <taxon>Pseudomonadati</taxon>
        <taxon>Bacteroidota</taxon>
        <taxon>Sphingobacteriia</taxon>
        <taxon>Sphingobacteriales</taxon>
        <taxon>Sphingobacteriaceae</taxon>
        <taxon>Pedobacter</taxon>
    </lineage>
</organism>